<evidence type="ECO:0000313" key="1">
    <source>
        <dbReference type="EMBL" id="MBT0957228.1"/>
    </source>
</evidence>
<keyword evidence="2" id="KW-1185">Reference proteome</keyword>
<gene>
    <name evidence="1" type="ORF">IV417_07520</name>
</gene>
<dbReference type="Gene3D" id="3.40.50.12500">
    <property type="match status" value="1"/>
</dbReference>
<dbReference type="InterPro" id="IPR053714">
    <property type="entry name" value="Iso_Racemase_Enz_sf"/>
</dbReference>
<comment type="caution">
    <text evidence="1">The sequence shown here is derived from an EMBL/GenBank/DDBJ whole genome shotgun (WGS) entry which is preliminary data.</text>
</comment>
<dbReference type="InterPro" id="IPR026286">
    <property type="entry name" value="MaiA/AMDase"/>
</dbReference>
<dbReference type="RefSeq" id="WP_327793404.1">
    <property type="nucleotide sequence ID" value="NZ_JADQAZ010000001.1"/>
</dbReference>
<accession>A0AAP2CTB1</accession>
<dbReference type="EMBL" id="JADQAZ010000001">
    <property type="protein sequence ID" value="MBT0957228.1"/>
    <property type="molecule type" value="Genomic_DNA"/>
</dbReference>
<evidence type="ECO:0000313" key="2">
    <source>
        <dbReference type="Proteomes" id="UP001315686"/>
    </source>
</evidence>
<protein>
    <submittedName>
        <fullName evidence="1">Asp/Glu racemase</fullName>
    </submittedName>
</protein>
<dbReference type="PANTHER" id="PTHR40267">
    <property type="entry name" value="BLR3294 PROTEIN"/>
    <property type="match status" value="1"/>
</dbReference>
<dbReference type="PIRSF" id="PIRSF015736">
    <property type="entry name" value="MI"/>
    <property type="match status" value="1"/>
</dbReference>
<reference evidence="1 2" key="1">
    <citation type="journal article" date="2021" name="Arch. Microbiol.">
        <title>Harenicola maris gen. nov., sp. nov. isolated from the Sea of Japan shallow sediments.</title>
        <authorList>
            <person name="Romanenko L.A."/>
            <person name="Kurilenko V.V."/>
            <person name="Chernysheva N.Y."/>
            <person name="Tekutyeva L.A."/>
            <person name="Velansky P.V."/>
            <person name="Svetashev V.I."/>
            <person name="Isaeva M.P."/>
        </authorList>
    </citation>
    <scope>NUCLEOTIDE SEQUENCE [LARGE SCALE GENOMIC DNA]</scope>
    <source>
        <strain evidence="1 2">KMM 3653</strain>
    </source>
</reference>
<sequence>MTVSEEPQEPWIGPRGRIGVVIPSTNIAVEYDCQRLITPGVTWHFGRFFTPSTDLSSDNSFLSFLEGIRNTIPQSVEALMSAEISHLMMGMSAETFWGGVEGNEEFMSRVQEQIGDIGLTTGATAMVEALSALKAKKIAVLSPYQPVGDGQVQDFFEGSGFEVVRQVGLRCGSATSIAHTPRQRVLDVVAKQLDGDDIDAIVQVGTNLTTADFFPTLELMLGKPCIPINIATAWSALRAIGVQDRMPGLGRLVEEF</sequence>
<dbReference type="PANTHER" id="PTHR40267:SF1">
    <property type="entry name" value="BLR3294 PROTEIN"/>
    <property type="match status" value="1"/>
</dbReference>
<proteinExistence type="predicted"/>
<dbReference type="Pfam" id="PF17645">
    <property type="entry name" value="Amdase"/>
    <property type="match status" value="1"/>
</dbReference>
<name>A0AAP2CTB1_9RHOB</name>
<dbReference type="AlphaFoldDB" id="A0AAP2CTB1"/>
<organism evidence="1 2">
    <name type="scientific">Harenicola maris</name>
    <dbReference type="NCBI Taxonomy" id="2841044"/>
    <lineage>
        <taxon>Bacteria</taxon>
        <taxon>Pseudomonadati</taxon>
        <taxon>Pseudomonadota</taxon>
        <taxon>Alphaproteobacteria</taxon>
        <taxon>Rhodobacterales</taxon>
        <taxon>Paracoccaceae</taxon>
        <taxon>Harenicola</taxon>
    </lineage>
</organism>
<dbReference type="Proteomes" id="UP001315686">
    <property type="component" value="Unassembled WGS sequence"/>
</dbReference>